<keyword evidence="1" id="KW-0732">Signal</keyword>
<protein>
    <recommendedName>
        <fullName evidence="4">DUF1002 domain-containing protein</fullName>
    </recommendedName>
</protein>
<organism evidence="2 3">
    <name type="scientific">Litorilituus sediminis</name>
    <dbReference type="NCBI Taxonomy" id="718192"/>
    <lineage>
        <taxon>Bacteria</taxon>
        <taxon>Pseudomonadati</taxon>
        <taxon>Pseudomonadota</taxon>
        <taxon>Gammaproteobacteria</taxon>
        <taxon>Alteromonadales</taxon>
        <taxon>Colwelliaceae</taxon>
        <taxon>Litorilituus</taxon>
    </lineage>
</organism>
<name>A0A4P6P1H6_9GAMM</name>
<proteinExistence type="predicted"/>
<accession>A0A4P6P1H6</accession>
<keyword evidence="3" id="KW-1185">Reference proteome</keyword>
<evidence type="ECO:0008006" key="4">
    <source>
        <dbReference type="Google" id="ProtNLM"/>
    </source>
</evidence>
<feature type="chain" id="PRO_5020517001" description="DUF1002 domain-containing protein" evidence="1">
    <location>
        <begin position="19"/>
        <end position="188"/>
    </location>
</feature>
<dbReference type="EMBL" id="CP034759">
    <property type="protein sequence ID" value="QBG34348.1"/>
    <property type="molecule type" value="Genomic_DNA"/>
</dbReference>
<gene>
    <name evidence="2" type="ORF">EMK97_00620</name>
</gene>
<feature type="signal peptide" evidence="1">
    <location>
        <begin position="1"/>
        <end position="18"/>
    </location>
</feature>
<dbReference type="KEGG" id="lsd:EMK97_00620"/>
<reference evidence="2 3" key="1">
    <citation type="submission" date="2018-12" db="EMBL/GenBank/DDBJ databases">
        <title>Complete genome of Litorilituus sediminis.</title>
        <authorList>
            <person name="Liu A."/>
            <person name="Rong J."/>
        </authorList>
    </citation>
    <scope>NUCLEOTIDE SEQUENCE [LARGE SCALE GENOMIC DNA]</scope>
    <source>
        <strain evidence="2 3">JCM 17549</strain>
    </source>
</reference>
<dbReference type="RefSeq" id="WP_130598469.1">
    <property type="nucleotide sequence ID" value="NZ_CP034759.1"/>
</dbReference>
<sequence length="188" mass="21281">MKKVIVLFSLILSFSVMAAEPLSKPLLQRFGDAVQQINIQVEGKPELEAQLDNTMMLDKAESMKALKSLSIYPQIQDVVEANGFDSVDDFVDLSYRIMGGLYAYQSTQVLNGMSMKDYMAQMQGQLEQMQNNGMPEQMMSELKANLAEQVKMSSFMEKLVANTSEQDKKFIQENITWVMTLMEQSDGF</sequence>
<dbReference type="AlphaFoldDB" id="A0A4P6P1H6"/>
<dbReference type="Proteomes" id="UP000290244">
    <property type="component" value="Chromosome"/>
</dbReference>
<dbReference type="OrthoDB" id="9954102at2"/>
<evidence type="ECO:0000313" key="2">
    <source>
        <dbReference type="EMBL" id="QBG34348.1"/>
    </source>
</evidence>
<evidence type="ECO:0000256" key="1">
    <source>
        <dbReference type="SAM" id="SignalP"/>
    </source>
</evidence>
<evidence type="ECO:0000313" key="3">
    <source>
        <dbReference type="Proteomes" id="UP000290244"/>
    </source>
</evidence>